<evidence type="ECO:0008006" key="5">
    <source>
        <dbReference type="Google" id="ProtNLM"/>
    </source>
</evidence>
<feature type="chain" id="PRO_5032734093" description="Secreted protein" evidence="2">
    <location>
        <begin position="28"/>
        <end position="155"/>
    </location>
</feature>
<sequence>MGGRLRGWLVGWLAGWLVGWLEPRVEGRKARRGFCHARKVDCSPQPTVSHYFELAGRRQCQRIIRLSGRWFSAIHKGWTVDEIGGSRWTCLKHRALLGLRAKGTKESGQGPADSRSSKPSRDDCSSTLRCLRLSLCNCLFNHKDRPFTITRKTEV</sequence>
<dbReference type="EMBL" id="JACSDY010000011">
    <property type="protein sequence ID" value="KAF7415523.1"/>
    <property type="molecule type" value="Genomic_DNA"/>
</dbReference>
<reference evidence="3" key="1">
    <citation type="journal article" date="2020" name="G3 (Bethesda)">
        <title>High-Quality Assemblies for Three Invasive Social Wasps from the &lt;i&gt;Vespula&lt;/i&gt; Genus.</title>
        <authorList>
            <person name="Harrop T.W.R."/>
            <person name="Guhlin J."/>
            <person name="McLaughlin G.M."/>
            <person name="Permina E."/>
            <person name="Stockwell P."/>
            <person name="Gilligan J."/>
            <person name="Le Lec M.F."/>
            <person name="Gruber M.A.M."/>
            <person name="Quinn O."/>
            <person name="Lovegrove M."/>
            <person name="Duncan E.J."/>
            <person name="Remnant E.J."/>
            <person name="Van Eeckhoven J."/>
            <person name="Graham B."/>
            <person name="Knapp R.A."/>
            <person name="Langford K.W."/>
            <person name="Kronenberg Z."/>
            <person name="Press M.O."/>
            <person name="Eacker S.M."/>
            <person name="Wilson-Rankin E.E."/>
            <person name="Purcell J."/>
            <person name="Lester P.J."/>
            <person name="Dearden P.K."/>
        </authorList>
    </citation>
    <scope>NUCLEOTIDE SEQUENCE</scope>
    <source>
        <strain evidence="3">Volc-1</strain>
    </source>
</reference>
<name>A0A834NQA7_VESPE</name>
<evidence type="ECO:0000313" key="4">
    <source>
        <dbReference type="Proteomes" id="UP000600918"/>
    </source>
</evidence>
<gene>
    <name evidence="3" type="ORF">H0235_012115</name>
</gene>
<comment type="caution">
    <text evidence="3">The sequence shown here is derived from an EMBL/GenBank/DDBJ whole genome shotgun (WGS) entry which is preliminary data.</text>
</comment>
<evidence type="ECO:0000313" key="3">
    <source>
        <dbReference type="EMBL" id="KAF7415523.1"/>
    </source>
</evidence>
<feature type="signal peptide" evidence="2">
    <location>
        <begin position="1"/>
        <end position="27"/>
    </location>
</feature>
<organism evidence="3 4">
    <name type="scientific">Vespula pensylvanica</name>
    <name type="common">Western yellow jacket</name>
    <name type="synonym">Wasp</name>
    <dbReference type="NCBI Taxonomy" id="30213"/>
    <lineage>
        <taxon>Eukaryota</taxon>
        <taxon>Metazoa</taxon>
        <taxon>Ecdysozoa</taxon>
        <taxon>Arthropoda</taxon>
        <taxon>Hexapoda</taxon>
        <taxon>Insecta</taxon>
        <taxon>Pterygota</taxon>
        <taxon>Neoptera</taxon>
        <taxon>Endopterygota</taxon>
        <taxon>Hymenoptera</taxon>
        <taxon>Apocrita</taxon>
        <taxon>Aculeata</taxon>
        <taxon>Vespoidea</taxon>
        <taxon>Vespidae</taxon>
        <taxon>Vespinae</taxon>
        <taxon>Vespula</taxon>
    </lineage>
</organism>
<protein>
    <recommendedName>
        <fullName evidence="5">Secreted protein</fullName>
    </recommendedName>
</protein>
<evidence type="ECO:0000256" key="1">
    <source>
        <dbReference type="SAM" id="MobiDB-lite"/>
    </source>
</evidence>
<keyword evidence="4" id="KW-1185">Reference proteome</keyword>
<evidence type="ECO:0000256" key="2">
    <source>
        <dbReference type="SAM" id="SignalP"/>
    </source>
</evidence>
<keyword evidence="2" id="KW-0732">Signal</keyword>
<dbReference type="Proteomes" id="UP000600918">
    <property type="component" value="Unassembled WGS sequence"/>
</dbReference>
<proteinExistence type="predicted"/>
<feature type="region of interest" description="Disordered" evidence="1">
    <location>
        <begin position="102"/>
        <end position="123"/>
    </location>
</feature>
<dbReference type="AlphaFoldDB" id="A0A834NQA7"/>
<accession>A0A834NQA7</accession>